<dbReference type="Pfam" id="PF12621">
    <property type="entry name" value="PHM7_ext"/>
    <property type="match status" value="1"/>
</dbReference>
<dbReference type="Pfam" id="PF14703">
    <property type="entry name" value="PHM7_cyt"/>
    <property type="match status" value="1"/>
</dbReference>
<evidence type="ECO:0000256" key="3">
    <source>
        <dbReference type="SAM" id="Phobius"/>
    </source>
</evidence>
<name>A0A6A5T699_9PLEO</name>
<feature type="transmembrane region" description="Helical" evidence="3">
    <location>
        <begin position="1872"/>
        <end position="1891"/>
    </location>
</feature>
<feature type="compositionally biased region" description="Polar residues" evidence="2">
    <location>
        <begin position="864"/>
        <end position="877"/>
    </location>
</feature>
<feature type="domain" description="CSC1/OSCA1-like cytosolic" evidence="7">
    <location>
        <begin position="1403"/>
        <end position="1582"/>
    </location>
</feature>
<feature type="domain" description="CSC1/OSCA1-like N-terminal transmembrane" evidence="6">
    <location>
        <begin position="1230"/>
        <end position="1380"/>
    </location>
</feature>
<keyword evidence="3" id="KW-1133">Transmembrane helix</keyword>
<keyword evidence="3" id="KW-0812">Transmembrane</keyword>
<dbReference type="Proteomes" id="UP000800038">
    <property type="component" value="Unassembled WGS sequence"/>
</dbReference>
<feature type="region of interest" description="Disordered" evidence="2">
    <location>
        <begin position="831"/>
        <end position="989"/>
    </location>
</feature>
<evidence type="ECO:0000259" key="6">
    <source>
        <dbReference type="Pfam" id="PF13967"/>
    </source>
</evidence>
<feature type="compositionally biased region" description="Basic and acidic residues" evidence="2">
    <location>
        <begin position="901"/>
        <end position="925"/>
    </location>
</feature>
<feature type="transmembrane region" description="Helical" evidence="3">
    <location>
        <begin position="1227"/>
        <end position="1251"/>
    </location>
</feature>
<feature type="region of interest" description="Disordered" evidence="2">
    <location>
        <begin position="652"/>
        <end position="763"/>
    </location>
</feature>
<dbReference type="InterPro" id="IPR003864">
    <property type="entry name" value="CSC1/OSCA1-like_7TM"/>
</dbReference>
<feature type="compositionally biased region" description="Basic and acidic residues" evidence="2">
    <location>
        <begin position="792"/>
        <end position="801"/>
    </location>
</feature>
<dbReference type="EMBL" id="ML975999">
    <property type="protein sequence ID" value="KAF1947352.1"/>
    <property type="molecule type" value="Genomic_DNA"/>
</dbReference>
<organism evidence="8 9">
    <name type="scientific">Clathrospora elynae</name>
    <dbReference type="NCBI Taxonomy" id="706981"/>
    <lineage>
        <taxon>Eukaryota</taxon>
        <taxon>Fungi</taxon>
        <taxon>Dikarya</taxon>
        <taxon>Ascomycota</taxon>
        <taxon>Pezizomycotina</taxon>
        <taxon>Dothideomycetes</taxon>
        <taxon>Pleosporomycetidae</taxon>
        <taxon>Pleosporales</taxon>
        <taxon>Diademaceae</taxon>
        <taxon>Clathrospora</taxon>
    </lineage>
</organism>
<feature type="transmembrane region" description="Helical" evidence="3">
    <location>
        <begin position="1844"/>
        <end position="1866"/>
    </location>
</feature>
<evidence type="ECO:0000259" key="7">
    <source>
        <dbReference type="Pfam" id="PF14703"/>
    </source>
</evidence>
<feature type="compositionally biased region" description="Basic and acidic residues" evidence="2">
    <location>
        <begin position="619"/>
        <end position="631"/>
    </location>
</feature>
<keyword evidence="3" id="KW-0472">Membrane</keyword>
<feature type="transmembrane region" description="Helical" evidence="3">
    <location>
        <begin position="1687"/>
        <end position="1714"/>
    </location>
</feature>
<feature type="region of interest" description="Disordered" evidence="2">
    <location>
        <begin position="1"/>
        <end position="171"/>
    </location>
</feature>
<dbReference type="PANTHER" id="PTHR38426:SF1">
    <property type="entry name" value="MAINTENANCE OF TELOMERE CAPPING PROTEIN 4"/>
    <property type="match status" value="1"/>
</dbReference>
<evidence type="ECO:0000313" key="8">
    <source>
        <dbReference type="EMBL" id="KAF1947352.1"/>
    </source>
</evidence>
<feature type="transmembrane region" description="Helical" evidence="3">
    <location>
        <begin position="1165"/>
        <end position="1191"/>
    </location>
</feature>
<dbReference type="InterPro" id="IPR027815">
    <property type="entry name" value="CSC1/OSCA1-like_cyt"/>
</dbReference>
<reference evidence="8" key="1">
    <citation type="journal article" date="2020" name="Stud. Mycol.">
        <title>101 Dothideomycetes genomes: a test case for predicting lifestyles and emergence of pathogens.</title>
        <authorList>
            <person name="Haridas S."/>
            <person name="Albert R."/>
            <person name="Binder M."/>
            <person name="Bloem J."/>
            <person name="Labutti K."/>
            <person name="Salamov A."/>
            <person name="Andreopoulos B."/>
            <person name="Baker S."/>
            <person name="Barry K."/>
            <person name="Bills G."/>
            <person name="Bluhm B."/>
            <person name="Cannon C."/>
            <person name="Castanera R."/>
            <person name="Culley D."/>
            <person name="Daum C."/>
            <person name="Ezra D."/>
            <person name="Gonzalez J."/>
            <person name="Henrissat B."/>
            <person name="Kuo A."/>
            <person name="Liang C."/>
            <person name="Lipzen A."/>
            <person name="Lutzoni F."/>
            <person name="Magnuson J."/>
            <person name="Mondo S."/>
            <person name="Nolan M."/>
            <person name="Ohm R."/>
            <person name="Pangilinan J."/>
            <person name="Park H.-J."/>
            <person name="Ramirez L."/>
            <person name="Alfaro M."/>
            <person name="Sun H."/>
            <person name="Tritt A."/>
            <person name="Yoshinaga Y."/>
            <person name="Zwiers L.-H."/>
            <person name="Turgeon B."/>
            <person name="Goodwin S."/>
            <person name="Spatafora J."/>
            <person name="Crous P."/>
            <person name="Grigoriev I."/>
        </authorList>
    </citation>
    <scope>NUCLEOTIDE SEQUENCE</scope>
    <source>
        <strain evidence="8">CBS 161.51</strain>
    </source>
</reference>
<feature type="compositionally biased region" description="Low complexity" evidence="2">
    <location>
        <begin position="935"/>
        <end position="948"/>
    </location>
</feature>
<dbReference type="Pfam" id="PF02714">
    <property type="entry name" value="RSN1_7TM"/>
    <property type="match status" value="1"/>
</dbReference>
<feature type="transmembrane region" description="Helical" evidence="3">
    <location>
        <begin position="1796"/>
        <end position="1823"/>
    </location>
</feature>
<protein>
    <submittedName>
        <fullName evidence="8">DUF221-domain-containing protein</fullName>
    </submittedName>
</protein>
<feature type="region of interest" description="Disordered" evidence="2">
    <location>
        <begin position="181"/>
        <end position="200"/>
    </location>
</feature>
<feature type="transmembrane region" description="Helical" evidence="3">
    <location>
        <begin position="1596"/>
        <end position="1621"/>
    </location>
</feature>
<evidence type="ECO:0000259" key="4">
    <source>
        <dbReference type="Pfam" id="PF02714"/>
    </source>
</evidence>
<evidence type="ECO:0000259" key="5">
    <source>
        <dbReference type="Pfam" id="PF12621"/>
    </source>
</evidence>
<dbReference type="GO" id="GO:0016020">
    <property type="term" value="C:membrane"/>
    <property type="evidence" value="ECO:0007669"/>
    <property type="project" value="InterPro"/>
</dbReference>
<dbReference type="OrthoDB" id="1076608at2759"/>
<feature type="transmembrane region" description="Helical" evidence="3">
    <location>
        <begin position="1359"/>
        <end position="1378"/>
    </location>
</feature>
<feature type="domain" description="10TM putative phosphate transporter extracellular tail" evidence="5">
    <location>
        <begin position="1958"/>
        <end position="2048"/>
    </location>
</feature>
<feature type="compositionally biased region" description="Polar residues" evidence="2">
    <location>
        <begin position="262"/>
        <end position="284"/>
    </location>
</feature>
<evidence type="ECO:0000313" key="9">
    <source>
        <dbReference type="Proteomes" id="UP000800038"/>
    </source>
</evidence>
<dbReference type="PANTHER" id="PTHR38426">
    <property type="entry name" value="MAINTENANCE OF TELOMERE CAPPING PROTEIN 4"/>
    <property type="match status" value="1"/>
</dbReference>
<feature type="transmembrane region" description="Helical" evidence="3">
    <location>
        <begin position="1308"/>
        <end position="1331"/>
    </location>
</feature>
<proteinExistence type="predicted"/>
<feature type="compositionally biased region" description="Polar residues" evidence="2">
    <location>
        <begin position="14"/>
        <end position="28"/>
    </location>
</feature>
<feature type="region of interest" description="Disordered" evidence="2">
    <location>
        <begin position="780"/>
        <end position="805"/>
    </location>
</feature>
<dbReference type="InterPro" id="IPR032880">
    <property type="entry name" value="CSC1/OSCA1-like_N"/>
</dbReference>
<evidence type="ECO:0000256" key="2">
    <source>
        <dbReference type="SAM" id="MobiDB-lite"/>
    </source>
</evidence>
<feature type="region of interest" description="Disordered" evidence="2">
    <location>
        <begin position="479"/>
        <end position="589"/>
    </location>
</feature>
<feature type="region of interest" description="Disordered" evidence="2">
    <location>
        <begin position="606"/>
        <end position="637"/>
    </location>
</feature>
<sequence>MLAPSGDGRPSVDSDPSATSSRTFTSRYSGAYTDNGEGSSSPRRSAESRPYTGTTLARESIQVEDFARRKQRVRRSGGFLLDSSFPSGLRQRHGHREAHAEEAEGKRRPRNYGTQQRDGQERRGPIILLSPGSPPSSRELQADGSSAPHRGTAIDPTGEQEQENGELRVGKTRSSVYAVQSTAHDGEAPSNAAPPRQAIDPNQLVHMALNLSESRKRNLGTTQLLASQSRGASGAQREGSFSNYAAGGSLRQYLNEQRRASRTISPMGASSPSRHMSASAQRSGSMAFPGAAQTINISAATLARVDKARACIELRIEYLRLLEYLPPLKPDADAPGNFVISSNNVPGSQQAQLNRMPSYAGKQQHLGRPYNPLQYIRNRRSRARERRTLSHSSEEFENVDQVRDWVDRVEQHATRPGYRRDDAVQLPKLHNDDAVTPAPSTPAKPHKGWVFTPQELLADAHWLEQGDNKMLVENRHGRSVFPPREVQQQDFLQPRASKEYGDKRRKSWVDALPGIALDPTTGDESDKGSERGRKRRLLPTLRTDSPRGGKHSRQGSRMRTNDDTDSSSSDTDSVNRKTRIAGDPDHNTGPLALLLEQQAKQAHAKSEAFISPDTPNKWGRNDVEDTPDNKPFRNSLEVPRFGNGFAYVKDHTNLKRHPRTRTNPALSIDDTEPRSSFEDLDNTAPNTPLHPKRFPHIGTDSSPPPSRAGSETRKSKRSKLNIFHSHEHSGDHKYEFRPDSSGTDKKGRSRQTSAETPDDKHIGTAIFSAPGAVMNLLSHRKNDSVSSLPSPDKLRRRDTQEPHSAVTRFFKGVKNEGTKVGDIIFRRDRADGSDSETMSDRNSVDFDTDVSSKQKRHKRPAISRTATAGTEGSVTSSKPDRNRLDLPSFRPVHEIDDDASDLEHHISRQARERKNSRSPRLDRLQPPRMDLGTISGNSSPGSLSPSRSHSQDRINKVLARPGDSMIGLPPTALRNAHRSKSRPALDGKRHWSIADSDGHVLDRKVNPNMVSQADVARVRALFLCSGVKAKEIARRAYTARSPAPDFLLRAAATSKTQLYPVPRKEEHVLAARILVKDLESSTKSLQVSLEGFRDKAIKELTSHVTTLQSMVDADLMPRILASGDKAVRITSEVSGQGPLQVKQITDEIDRMIRARKRRMRWFRGFGWMLVEWALVAVMWCLWLIVVLVGSVKRVFGIHNKMDLQTVFGAQGNDISDALSKSSGPSSFAALAAAFIPTAIIAIMYIIAFGLIRHRFPKIYSPRTYIGTIPEKDRTPCSKRSSASWEWVHTMRTVPDKFMLYHQSLDSYLFLRFLRTLIFICTVGAVITWPILIPVNYTGGGKSKELDRISIGNVNNKNHLYAHAVVAWVFFSFIMFTVARERLWLIGLRQAWNLSKTNAKRLSSRTVLFLSAPTTALDKGNMQRFFGNDAVRLWPATKGDKLVSLVSERNSKVEELEGAEMTLIHSVHKEVGKSLNRNIKYDQLPKQMKKSLRPTHKSKTLVGKELDSIDCFRKQIKEKEEEIVKARESNESAESLGGAAAVFVEFRTQAAAQRAYQQIASSDILSLTPRYVGAMPNEVIWANLNLAPARRISQNGVALALVIATIIFWSIPVSLVGAFSNIGYLAENFKWLSFLNRLPSSVMSLLSGLIPPLLLSELARYVPKIFRYIFTEFGEPTKTSIELKVLKWYFVFQVLQVFLITTLSSGFAAVASQIAQDPSSVPQLLAERLPRASNTYLAYFLVQALTNAPSNLLNYSDVLSFVFFDKFFDKTPRQKYNSYISLKGMAWGKLFPKYGNFVIIAIVYSCIAPLVLGFAAIGLILFYWSYRYMLLYTAQPKIDTKGHAYTLALQQTLTGVYIAELCLIGLFSLREATGPLVMLIVLFIATAIFNYTTNRYFAPLEQYLPADLALDSEDDEQLPLLSAAEEGETDALHNAESNINSISNRTHVPSQVVSPVAHFLQPQVFASHTAMKAWLRDGDFDADDEPEYSEEDVRKAYLNPAYTSKTPIVWLAKDSVGVSKNEISENEANGLKASDQGAWITGNGKLKWSVDDFEEVPVFKKGVRW</sequence>
<feature type="domain" description="CSC1/OSCA1-like 7TM region" evidence="4">
    <location>
        <begin position="1597"/>
        <end position="1866"/>
    </location>
</feature>
<accession>A0A6A5T699</accession>
<feature type="compositionally biased region" description="Low complexity" evidence="2">
    <location>
        <begin position="125"/>
        <end position="137"/>
    </location>
</feature>
<dbReference type="Pfam" id="PF13967">
    <property type="entry name" value="RSN1_TM"/>
    <property type="match status" value="1"/>
</dbReference>
<feature type="compositionally biased region" description="Basic and acidic residues" evidence="2">
    <location>
        <begin position="97"/>
        <end position="106"/>
    </location>
</feature>
<gene>
    <name evidence="8" type="ORF">EJ02DRAFT_430165</name>
</gene>
<dbReference type="InterPro" id="IPR038769">
    <property type="entry name" value="MTC4"/>
</dbReference>
<feature type="compositionally biased region" description="Basic and acidic residues" evidence="2">
    <location>
        <begin position="831"/>
        <end position="844"/>
    </location>
</feature>
<feature type="coiled-coil region" evidence="1">
    <location>
        <begin position="1508"/>
        <end position="1535"/>
    </location>
</feature>
<keyword evidence="9" id="KW-1185">Reference proteome</keyword>
<keyword evidence="1" id="KW-0175">Coiled coil</keyword>
<feature type="region of interest" description="Disordered" evidence="2">
    <location>
        <begin position="258"/>
        <end position="285"/>
    </location>
</feature>
<dbReference type="InterPro" id="IPR022257">
    <property type="entry name" value="PHM7_ext"/>
</dbReference>
<feature type="compositionally biased region" description="Basic and acidic residues" evidence="2">
    <location>
        <begin position="724"/>
        <end position="746"/>
    </location>
</feature>
<evidence type="ECO:0000256" key="1">
    <source>
        <dbReference type="SAM" id="Coils"/>
    </source>
</evidence>